<dbReference type="RefSeq" id="XP_025399523.1">
    <property type="nucleotide sequence ID" value="XM_025547124.1"/>
</dbReference>
<dbReference type="SMART" id="SM00256">
    <property type="entry name" value="FBOX"/>
    <property type="match status" value="2"/>
</dbReference>
<dbReference type="Proteomes" id="UP000247233">
    <property type="component" value="Unassembled WGS sequence"/>
</dbReference>
<dbReference type="STRING" id="1448321.A0A317WB59"/>
<dbReference type="SUPFAM" id="SSF52047">
    <property type="entry name" value="RNI-like"/>
    <property type="match status" value="1"/>
</dbReference>
<evidence type="ECO:0000313" key="2">
    <source>
        <dbReference type="EMBL" id="PWY82258.1"/>
    </source>
</evidence>
<feature type="domain" description="F-box" evidence="1">
    <location>
        <begin position="2"/>
        <end position="36"/>
    </location>
</feature>
<evidence type="ECO:0000313" key="3">
    <source>
        <dbReference type="Proteomes" id="UP000247233"/>
    </source>
</evidence>
<protein>
    <recommendedName>
        <fullName evidence="1">F-box domain-containing protein</fullName>
    </recommendedName>
</protein>
<organism evidence="2 3">
    <name type="scientific">Aspergillus heteromorphus CBS 117.55</name>
    <dbReference type="NCBI Taxonomy" id="1448321"/>
    <lineage>
        <taxon>Eukaryota</taxon>
        <taxon>Fungi</taxon>
        <taxon>Dikarya</taxon>
        <taxon>Ascomycota</taxon>
        <taxon>Pezizomycotina</taxon>
        <taxon>Eurotiomycetes</taxon>
        <taxon>Eurotiomycetidae</taxon>
        <taxon>Eurotiales</taxon>
        <taxon>Aspergillaceae</taxon>
        <taxon>Aspergillus</taxon>
        <taxon>Aspergillus subgen. Circumdati</taxon>
    </lineage>
</organism>
<gene>
    <name evidence="2" type="ORF">BO70DRAFT_405610</name>
</gene>
<sequence length="429" mass="49140">MPRNLHELPAELLHSIAGFLPQESLLSLRLVSRRINHCHRLRPFEAPSPAIDPSPDTPEYSRLELLPTELIWMIAEYLPKQALLHLRLTSRTLEQKTFEPTRPIFNHHLRTLHTNLSSYSLTSIHQLATNPSLRHIPQTLKMTPRYAPLSPKRRTGVHRLIKSPTSIPQIRTLKSDLKHSLTNCRNFDVGLDWQRQLHNHLDTDDVLDILYHIFTETSLPVEELTLFTQSYLTPCERPMTSYDRRRPAIHAQPHLARAWTNLRTINVWHPFIKPLTDHLMALLPQIITTAPRLERLIMNGDAMTLNLLELQRAILTATPRSTIRHLELRGCQVHVGFLRSWLLRNGAGLHSLVFDGCCILEDNLTWVSVVQCTRKFCPLLRSVRLIHVSISAGVEALRDECVGVENLGDGLEKLQARVEGAYGGMDSNW</sequence>
<dbReference type="AlphaFoldDB" id="A0A317WB59"/>
<dbReference type="InterPro" id="IPR036047">
    <property type="entry name" value="F-box-like_dom_sf"/>
</dbReference>
<reference evidence="2 3" key="1">
    <citation type="submission" date="2016-12" db="EMBL/GenBank/DDBJ databases">
        <title>The genomes of Aspergillus section Nigri reveals drivers in fungal speciation.</title>
        <authorList>
            <consortium name="DOE Joint Genome Institute"/>
            <person name="Vesth T.C."/>
            <person name="Nybo J."/>
            <person name="Theobald S."/>
            <person name="Brandl J."/>
            <person name="Frisvad J.C."/>
            <person name="Nielsen K.F."/>
            <person name="Lyhne E.K."/>
            <person name="Kogle M.E."/>
            <person name="Kuo A."/>
            <person name="Riley R."/>
            <person name="Clum A."/>
            <person name="Nolan M."/>
            <person name="Lipzen A."/>
            <person name="Salamov A."/>
            <person name="Henrissat B."/>
            <person name="Wiebenga A."/>
            <person name="De Vries R.P."/>
            <person name="Grigoriev I.V."/>
            <person name="Mortensen U.H."/>
            <person name="Andersen M.R."/>
            <person name="Baker S.E."/>
        </authorList>
    </citation>
    <scope>NUCLEOTIDE SEQUENCE [LARGE SCALE GENOMIC DNA]</scope>
    <source>
        <strain evidence="2 3">CBS 117.55</strain>
    </source>
</reference>
<dbReference type="InterPro" id="IPR001810">
    <property type="entry name" value="F-box_dom"/>
</dbReference>
<accession>A0A317WB59</accession>
<comment type="caution">
    <text evidence="2">The sequence shown here is derived from an EMBL/GenBank/DDBJ whole genome shotgun (WGS) entry which is preliminary data.</text>
</comment>
<dbReference type="Pfam" id="PF12937">
    <property type="entry name" value="F-box-like"/>
    <property type="match status" value="1"/>
</dbReference>
<dbReference type="EMBL" id="MSFL01000012">
    <property type="protein sequence ID" value="PWY82258.1"/>
    <property type="molecule type" value="Genomic_DNA"/>
</dbReference>
<dbReference type="GeneID" id="37069361"/>
<dbReference type="PROSITE" id="PS50181">
    <property type="entry name" value="FBOX"/>
    <property type="match status" value="1"/>
</dbReference>
<proteinExistence type="predicted"/>
<evidence type="ECO:0000259" key="1">
    <source>
        <dbReference type="PROSITE" id="PS50181"/>
    </source>
</evidence>
<dbReference type="OrthoDB" id="5279008at2759"/>
<dbReference type="Pfam" id="PF00646">
    <property type="entry name" value="F-box"/>
    <property type="match status" value="1"/>
</dbReference>
<name>A0A317WB59_9EURO</name>
<keyword evidence="3" id="KW-1185">Reference proteome</keyword>
<dbReference type="SUPFAM" id="SSF81383">
    <property type="entry name" value="F-box domain"/>
    <property type="match status" value="2"/>
</dbReference>
<dbReference type="VEuPathDB" id="FungiDB:BO70DRAFT_405610"/>
<dbReference type="CDD" id="cd09917">
    <property type="entry name" value="F-box_SF"/>
    <property type="match status" value="1"/>
</dbReference>